<feature type="compositionally biased region" description="Basic and acidic residues" evidence="1">
    <location>
        <begin position="278"/>
        <end position="288"/>
    </location>
</feature>
<proteinExistence type="predicted"/>
<dbReference type="Pfam" id="PF16794">
    <property type="entry name" value="fn3_4"/>
    <property type="match status" value="1"/>
</dbReference>
<feature type="region of interest" description="Disordered" evidence="1">
    <location>
        <begin position="380"/>
        <end position="422"/>
    </location>
</feature>
<keyword evidence="4" id="KW-1185">Reference proteome</keyword>
<dbReference type="InterPro" id="IPR056565">
    <property type="entry name" value="Fn3_ATF7IP"/>
</dbReference>
<evidence type="ECO:0000313" key="4">
    <source>
        <dbReference type="Proteomes" id="UP000838878"/>
    </source>
</evidence>
<feature type="region of interest" description="Disordered" evidence="1">
    <location>
        <begin position="33"/>
        <end position="86"/>
    </location>
</feature>
<feature type="compositionally biased region" description="Polar residues" evidence="1">
    <location>
        <begin position="767"/>
        <end position="781"/>
    </location>
</feature>
<feature type="compositionally biased region" description="Basic and acidic residues" evidence="1">
    <location>
        <begin position="53"/>
        <end position="86"/>
    </location>
</feature>
<feature type="compositionally biased region" description="Acidic residues" evidence="1">
    <location>
        <begin position="495"/>
        <end position="506"/>
    </location>
</feature>
<dbReference type="GO" id="GO:0003712">
    <property type="term" value="F:transcription coregulator activity"/>
    <property type="evidence" value="ECO:0007669"/>
    <property type="project" value="TreeGrafter"/>
</dbReference>
<sequence length="1021" mass="115590">MSVIEQESLSLDGKFTNHDVKNKVENDIPNFMEDVIDNDSDDCQDNEDSIVDNVKRDSRNLGEKNDDETQKENGSDNESNQRESHNSIEVINEVEQLNVIENNISWSVENKDENELSEQLKDSKILTEDVNDEDEEHLENKIVLKDLENENEKDKEVMSNPIELNLQDISQSNEKSIEGKETSICEENKIENEDKNQEKVSSVSDIITCEGIDYENKECNDVNIQDFNEDSDTEKECKIEKQIATTYESCEKERQEVVKSEFFMRIKKVSEINEENLLEEKSDKRKNEPTGTNLLDKANDEEVTEVKNVSLENEIQSETKEEDSEDLEKTELKLNKESNKCVENEEIIDIADEKDEECITVIDQDMCEVDKEPEKILDLEDNLVSSENTKPKTDIECNDQENVVSAESKENSENPDHSKEIKISDNLKIPLDDDVTNSQSIKQVSTPISSIKEKKPLLHISKLSNTLDILSDDEEEPSKEESQVQSTVEKQCINIEDDDDIMLIDEETSKDTNKNDITIPSGTDTKKNEKEQGPEDLKEDISMDVTNNDQDVEPESIVKEDKVTETETKDDKQDKKTEEKPSIDSTLSSKPLLPVNFLKSCKKNLAEMTREELEEFCVLKIVESVVDRSNLSEMNLQLKSMAHNIEDYKKKTNTLMKQNRDLQVVLKSVQEEQKKNSGQPITPLKITRSVGMQVLMMETSRKKSMAPNKFQNALPPNSVKSAKCQSPKTPKSQNQNNQQYPVPRLVPAVNNSNTNNKVPTPTPIAPKTQNNVPNGIKNSLPTPKPEKRSYGKMQQGNSITVDLTDDEPPSKIAQRNIAAPVRLVPQQSLLTPQRPQFANSVNTPRKVYIPISGSQNQVGQAIVLKQLSPHVPRLRGPALLPKPGTSIRMPRIAARHPAPLPDSMKQYQPPNWKALPPAPELKLSKVENGIVISWKIDGYQEENHEEIASYQLYAYQETSAPPNTALWKKIGDVKALPLPMACTLTQFMAGYKYFFAVRAVDVRSRLGPFSLPGSILLLNKM</sequence>
<accession>A0A8J9YKG4</accession>
<evidence type="ECO:0000259" key="2">
    <source>
        <dbReference type="Pfam" id="PF16794"/>
    </source>
</evidence>
<reference evidence="3" key="1">
    <citation type="submission" date="2021-12" db="EMBL/GenBank/DDBJ databases">
        <authorList>
            <person name="Martin H S."/>
        </authorList>
    </citation>
    <scope>NUCLEOTIDE SEQUENCE</scope>
</reference>
<feature type="region of interest" description="Disordered" evidence="1">
    <location>
        <begin position="701"/>
        <end position="740"/>
    </location>
</feature>
<protein>
    <recommendedName>
        <fullName evidence="2">Activating transcription factor 7-interacting protein Fn3 domain-containing protein</fullName>
    </recommendedName>
</protein>
<feature type="compositionally biased region" description="Polar residues" evidence="1">
    <location>
        <begin position="709"/>
        <end position="740"/>
    </location>
</feature>
<dbReference type="Proteomes" id="UP000838878">
    <property type="component" value="Chromosome 8"/>
</dbReference>
<name>A0A8J9YKG4_9NEOP</name>
<feature type="domain" description="Activating transcription factor 7-interacting protein Fn3" evidence="2">
    <location>
        <begin position="915"/>
        <end position="1012"/>
    </location>
</feature>
<evidence type="ECO:0000313" key="3">
    <source>
        <dbReference type="EMBL" id="CAH0730005.1"/>
    </source>
</evidence>
<dbReference type="AlphaFoldDB" id="A0A8J9YKG4"/>
<feature type="region of interest" description="Disordered" evidence="1">
    <location>
        <begin position="468"/>
        <end position="589"/>
    </location>
</feature>
<dbReference type="InterPro" id="IPR026085">
    <property type="entry name" value="ATF7-int"/>
</dbReference>
<feature type="compositionally biased region" description="Basic and acidic residues" evidence="1">
    <location>
        <begin position="556"/>
        <end position="582"/>
    </location>
</feature>
<dbReference type="PANTHER" id="PTHR23210">
    <property type="entry name" value="ACTIVATING TRANSCRIPTION FACTOR 7 INTERACTING PROTEIN"/>
    <property type="match status" value="1"/>
</dbReference>
<dbReference type="GO" id="GO:0005667">
    <property type="term" value="C:transcription regulator complex"/>
    <property type="evidence" value="ECO:0007669"/>
    <property type="project" value="TreeGrafter"/>
</dbReference>
<organism evidence="3 4">
    <name type="scientific">Brenthis ino</name>
    <name type="common">lesser marbled fritillary</name>
    <dbReference type="NCBI Taxonomy" id="405034"/>
    <lineage>
        <taxon>Eukaryota</taxon>
        <taxon>Metazoa</taxon>
        <taxon>Ecdysozoa</taxon>
        <taxon>Arthropoda</taxon>
        <taxon>Hexapoda</taxon>
        <taxon>Insecta</taxon>
        <taxon>Pterygota</taxon>
        <taxon>Neoptera</taxon>
        <taxon>Endopterygota</taxon>
        <taxon>Lepidoptera</taxon>
        <taxon>Glossata</taxon>
        <taxon>Ditrysia</taxon>
        <taxon>Papilionoidea</taxon>
        <taxon>Nymphalidae</taxon>
        <taxon>Heliconiinae</taxon>
        <taxon>Argynnini</taxon>
        <taxon>Brenthis</taxon>
    </lineage>
</organism>
<evidence type="ECO:0000256" key="1">
    <source>
        <dbReference type="SAM" id="MobiDB-lite"/>
    </source>
</evidence>
<dbReference type="GO" id="GO:0006355">
    <property type="term" value="P:regulation of DNA-templated transcription"/>
    <property type="evidence" value="ECO:0007669"/>
    <property type="project" value="TreeGrafter"/>
</dbReference>
<dbReference type="GO" id="GO:0005634">
    <property type="term" value="C:nucleus"/>
    <property type="evidence" value="ECO:0007669"/>
    <property type="project" value="TreeGrafter"/>
</dbReference>
<feature type="compositionally biased region" description="Acidic residues" evidence="1">
    <location>
        <begin position="34"/>
        <end position="50"/>
    </location>
</feature>
<feature type="region of interest" description="Disordered" evidence="1">
    <location>
        <begin position="754"/>
        <end position="794"/>
    </location>
</feature>
<dbReference type="PANTHER" id="PTHR23210:SF26">
    <property type="entry name" value="ACTIVATING TRANSCRIPTION FACTOR 7-INTERACTING PROTEIN 1"/>
    <property type="match status" value="1"/>
</dbReference>
<feature type="compositionally biased region" description="Basic and acidic residues" evidence="1">
    <location>
        <begin position="524"/>
        <end position="541"/>
    </location>
</feature>
<feature type="region of interest" description="Disordered" evidence="1">
    <location>
        <begin position="274"/>
        <end position="297"/>
    </location>
</feature>
<feature type="non-terminal residue" evidence="3">
    <location>
        <position position="1021"/>
    </location>
</feature>
<dbReference type="EMBL" id="OV170228">
    <property type="protein sequence ID" value="CAH0730005.1"/>
    <property type="molecule type" value="Genomic_DNA"/>
</dbReference>
<dbReference type="OrthoDB" id="2434995at2759"/>
<gene>
    <name evidence="3" type="ORF">BINO364_LOCUS15034</name>
</gene>
<feature type="compositionally biased region" description="Basic and acidic residues" evidence="1">
    <location>
        <begin position="407"/>
        <end position="422"/>
    </location>
</feature>